<organism evidence="2">
    <name type="scientific">uncultured Aureispira sp</name>
    <dbReference type="NCBI Taxonomy" id="1331704"/>
    <lineage>
        <taxon>Bacteria</taxon>
        <taxon>Pseudomonadati</taxon>
        <taxon>Bacteroidota</taxon>
        <taxon>Saprospiria</taxon>
        <taxon>Saprospirales</taxon>
        <taxon>Saprospiraceae</taxon>
        <taxon>Aureispira</taxon>
        <taxon>environmental samples</taxon>
    </lineage>
</organism>
<dbReference type="EMBL" id="CACVAQ010000357">
    <property type="protein sequence ID" value="CAA6825133.1"/>
    <property type="molecule type" value="Genomic_DNA"/>
</dbReference>
<keyword evidence="1" id="KW-0472">Membrane</keyword>
<reference evidence="2" key="1">
    <citation type="submission" date="2020-01" db="EMBL/GenBank/DDBJ databases">
        <authorList>
            <person name="Meier V. D."/>
            <person name="Meier V D."/>
        </authorList>
    </citation>
    <scope>NUCLEOTIDE SEQUENCE</scope>
    <source>
        <strain evidence="2">HLG_WM_MAG_10</strain>
    </source>
</reference>
<sequence length="123" mass="13993">MELRRNFDRADDAVMRRKVIALIGAIISVVVLAQLAWQFSLVGQPNLIEVKMLDRNTFIIQGDTTNYEAFASILKKVVIDSKKEYPNNQIQLILPSSATQSNQITDIIMIVTAMDLDWEIKQQ</sequence>
<evidence type="ECO:0000313" key="2">
    <source>
        <dbReference type="EMBL" id="CAA6825133.1"/>
    </source>
</evidence>
<proteinExistence type="predicted"/>
<keyword evidence="1" id="KW-0812">Transmembrane</keyword>
<keyword evidence="1" id="KW-1133">Transmembrane helix</keyword>
<protein>
    <submittedName>
        <fullName evidence="2">Uncharacterized protein</fullName>
    </submittedName>
</protein>
<name>A0A6S6U8Q0_9BACT</name>
<dbReference type="AlphaFoldDB" id="A0A6S6U8Q0"/>
<gene>
    <name evidence="2" type="ORF">HELGO_WM20108</name>
</gene>
<accession>A0A6S6U8Q0</accession>
<evidence type="ECO:0000256" key="1">
    <source>
        <dbReference type="SAM" id="Phobius"/>
    </source>
</evidence>
<feature type="transmembrane region" description="Helical" evidence="1">
    <location>
        <begin position="20"/>
        <end position="37"/>
    </location>
</feature>